<evidence type="ECO:0000256" key="1">
    <source>
        <dbReference type="SAM" id="MobiDB-lite"/>
    </source>
</evidence>
<dbReference type="CDD" id="cd01949">
    <property type="entry name" value="GGDEF"/>
    <property type="match status" value="1"/>
</dbReference>
<organism evidence="3 4">
    <name type="scientific">Streptomyces xinghaiensis</name>
    <dbReference type="NCBI Taxonomy" id="1038928"/>
    <lineage>
        <taxon>Bacteria</taxon>
        <taxon>Bacillati</taxon>
        <taxon>Actinomycetota</taxon>
        <taxon>Actinomycetes</taxon>
        <taxon>Kitasatosporales</taxon>
        <taxon>Streptomycetaceae</taxon>
        <taxon>Streptomyces</taxon>
    </lineage>
</organism>
<dbReference type="PROSITE" id="PS50887">
    <property type="entry name" value="GGDEF"/>
    <property type="match status" value="1"/>
</dbReference>
<protein>
    <submittedName>
        <fullName evidence="3">GGDEF domain-containing protein</fullName>
    </submittedName>
</protein>
<dbReference type="PANTHER" id="PTHR44757">
    <property type="entry name" value="DIGUANYLATE CYCLASE DGCP"/>
    <property type="match status" value="1"/>
</dbReference>
<feature type="domain" description="GGDEF" evidence="2">
    <location>
        <begin position="57"/>
        <end position="190"/>
    </location>
</feature>
<evidence type="ECO:0000313" key="3">
    <source>
        <dbReference type="EMBL" id="RKM94434.1"/>
    </source>
</evidence>
<dbReference type="InterPro" id="IPR000160">
    <property type="entry name" value="GGDEF_dom"/>
</dbReference>
<dbReference type="AlphaFoldDB" id="A0A3R7FT15"/>
<dbReference type="InterPro" id="IPR052155">
    <property type="entry name" value="Biofilm_reg_signaling"/>
</dbReference>
<dbReference type="Pfam" id="PF00990">
    <property type="entry name" value="GGDEF"/>
    <property type="match status" value="1"/>
</dbReference>
<dbReference type="RefSeq" id="WP_043466773.1">
    <property type="nucleotide sequence ID" value="NZ_CP134822.1"/>
</dbReference>
<dbReference type="EMBL" id="JNAD02000008">
    <property type="protein sequence ID" value="RKM94434.1"/>
    <property type="molecule type" value="Genomic_DNA"/>
</dbReference>
<sequence>MSSLFPAIAAAGPMAAAWAAHTVWLRRRLTAARRDPLTGLAGRDEFEKTAGRMVASRPLAVVVIDLDGFKALNDTHGHAAGDAALAAIGRRLARWADENAGTVARLGGDEFAAAAPVYSPAELAWELARVHEVLCAPLVFEGRPLVVGASIGAAWSSQPPEALPRLLRRADEAMYAAKRSGGGWRTAEDAEPLPTVNGRRAGRPGTHGGA</sequence>
<name>A0A3R7FT15_9ACTN</name>
<dbReference type="SUPFAM" id="SSF55073">
    <property type="entry name" value="Nucleotide cyclase"/>
    <property type="match status" value="1"/>
</dbReference>
<dbReference type="InterPro" id="IPR029787">
    <property type="entry name" value="Nucleotide_cyclase"/>
</dbReference>
<dbReference type="PANTHER" id="PTHR44757:SF2">
    <property type="entry name" value="BIOFILM ARCHITECTURE MAINTENANCE PROTEIN MBAA"/>
    <property type="match status" value="1"/>
</dbReference>
<gene>
    <name evidence="3" type="ORF">SFRA_018280</name>
</gene>
<reference evidence="3 4" key="1">
    <citation type="journal article" date="2014" name="Genome Announc.">
        <title>Draft Genome Sequence of Streptomyces fradiae ATCC 19609, a Strain Highly Sensitive to Antibiotics.</title>
        <authorList>
            <person name="Bekker O.B."/>
            <person name="Klimina K.M."/>
            <person name="Vatlin A.A."/>
            <person name="Zakharevich N.V."/>
            <person name="Kasianov A.S."/>
            <person name="Danilenko V.N."/>
        </authorList>
    </citation>
    <scope>NUCLEOTIDE SEQUENCE [LARGE SCALE GENOMIC DNA]</scope>
    <source>
        <strain evidence="3 4">ATCC 19609</strain>
    </source>
</reference>
<accession>A0A3R7FT15</accession>
<evidence type="ECO:0000313" key="4">
    <source>
        <dbReference type="Proteomes" id="UP000028058"/>
    </source>
</evidence>
<comment type="caution">
    <text evidence="3">The sequence shown here is derived from an EMBL/GenBank/DDBJ whole genome shotgun (WGS) entry which is preliminary data.</text>
</comment>
<dbReference type="OrthoDB" id="23692at2"/>
<dbReference type="Proteomes" id="UP000028058">
    <property type="component" value="Unassembled WGS sequence"/>
</dbReference>
<dbReference type="InterPro" id="IPR043128">
    <property type="entry name" value="Rev_trsase/Diguanyl_cyclase"/>
</dbReference>
<feature type="region of interest" description="Disordered" evidence="1">
    <location>
        <begin position="180"/>
        <end position="210"/>
    </location>
</feature>
<dbReference type="NCBIfam" id="TIGR00254">
    <property type="entry name" value="GGDEF"/>
    <property type="match status" value="1"/>
</dbReference>
<dbReference type="Gene3D" id="3.30.70.270">
    <property type="match status" value="1"/>
</dbReference>
<keyword evidence="4" id="KW-1185">Reference proteome</keyword>
<proteinExistence type="predicted"/>
<dbReference type="SMART" id="SM00267">
    <property type="entry name" value="GGDEF"/>
    <property type="match status" value="1"/>
</dbReference>
<evidence type="ECO:0000259" key="2">
    <source>
        <dbReference type="PROSITE" id="PS50887"/>
    </source>
</evidence>